<dbReference type="InParanoid" id="A0A165J0B3"/>
<sequence length="105" mass="11680">PTRTEMATTRALISSHKEVIRDVEPMIQALEGQIEALHASISRVRVDIAEKKALIAPVRRLPFDILAEIIVAAATAPTADVRQLRTLASVCRSWRDATLRTPRAW</sequence>
<dbReference type="AlphaFoldDB" id="A0A165J0B3"/>
<feature type="non-terminal residue" evidence="1">
    <location>
        <position position="1"/>
    </location>
</feature>
<feature type="non-terminal residue" evidence="1">
    <location>
        <position position="105"/>
    </location>
</feature>
<dbReference type="OrthoDB" id="3063971at2759"/>
<dbReference type="Proteomes" id="UP000077266">
    <property type="component" value="Unassembled WGS sequence"/>
</dbReference>
<protein>
    <submittedName>
        <fullName evidence="1">Uncharacterized protein</fullName>
    </submittedName>
</protein>
<gene>
    <name evidence="1" type="ORF">EXIGLDRAFT_590350</name>
</gene>
<accession>A0A165J0B3</accession>
<name>A0A165J0B3_EXIGL</name>
<evidence type="ECO:0000313" key="2">
    <source>
        <dbReference type="Proteomes" id="UP000077266"/>
    </source>
</evidence>
<dbReference type="EMBL" id="KV425978">
    <property type="protein sequence ID" value="KZV94134.1"/>
    <property type="molecule type" value="Genomic_DNA"/>
</dbReference>
<reference evidence="1 2" key="1">
    <citation type="journal article" date="2016" name="Mol. Biol. Evol.">
        <title>Comparative Genomics of Early-Diverging Mushroom-Forming Fungi Provides Insights into the Origins of Lignocellulose Decay Capabilities.</title>
        <authorList>
            <person name="Nagy L.G."/>
            <person name="Riley R."/>
            <person name="Tritt A."/>
            <person name="Adam C."/>
            <person name="Daum C."/>
            <person name="Floudas D."/>
            <person name="Sun H."/>
            <person name="Yadav J.S."/>
            <person name="Pangilinan J."/>
            <person name="Larsson K.H."/>
            <person name="Matsuura K."/>
            <person name="Barry K."/>
            <person name="Labutti K."/>
            <person name="Kuo R."/>
            <person name="Ohm R.A."/>
            <person name="Bhattacharya S.S."/>
            <person name="Shirouzu T."/>
            <person name="Yoshinaga Y."/>
            <person name="Martin F.M."/>
            <person name="Grigoriev I.V."/>
            <person name="Hibbett D.S."/>
        </authorList>
    </citation>
    <scope>NUCLEOTIDE SEQUENCE [LARGE SCALE GENOMIC DNA]</scope>
    <source>
        <strain evidence="1 2">HHB12029</strain>
    </source>
</reference>
<keyword evidence="2" id="KW-1185">Reference proteome</keyword>
<evidence type="ECO:0000313" key="1">
    <source>
        <dbReference type="EMBL" id="KZV94134.1"/>
    </source>
</evidence>
<organism evidence="1 2">
    <name type="scientific">Exidia glandulosa HHB12029</name>
    <dbReference type="NCBI Taxonomy" id="1314781"/>
    <lineage>
        <taxon>Eukaryota</taxon>
        <taxon>Fungi</taxon>
        <taxon>Dikarya</taxon>
        <taxon>Basidiomycota</taxon>
        <taxon>Agaricomycotina</taxon>
        <taxon>Agaricomycetes</taxon>
        <taxon>Auriculariales</taxon>
        <taxon>Exidiaceae</taxon>
        <taxon>Exidia</taxon>
    </lineage>
</organism>
<proteinExistence type="predicted"/>